<dbReference type="EMBL" id="JBJVNI010000018">
    <property type="protein sequence ID" value="MFM9613069.1"/>
    <property type="molecule type" value="Genomic_DNA"/>
</dbReference>
<dbReference type="SUPFAM" id="SSF56601">
    <property type="entry name" value="beta-lactamase/transpeptidase-like"/>
    <property type="match status" value="1"/>
</dbReference>
<dbReference type="Pfam" id="PF00144">
    <property type="entry name" value="Beta-lactamase"/>
    <property type="match status" value="1"/>
</dbReference>
<dbReference type="GO" id="GO:0016787">
    <property type="term" value="F:hydrolase activity"/>
    <property type="evidence" value="ECO:0007669"/>
    <property type="project" value="UniProtKB-KW"/>
</dbReference>
<dbReference type="Gene3D" id="3.40.710.10">
    <property type="entry name" value="DD-peptidase/beta-lactamase superfamily"/>
    <property type="match status" value="1"/>
</dbReference>
<protein>
    <submittedName>
        <fullName evidence="2">Serine hydrolase domain-containing protein</fullName>
        <ecNumber evidence="2">3.-.-.-</ecNumber>
    </submittedName>
</protein>
<keyword evidence="3" id="KW-1185">Reference proteome</keyword>
<keyword evidence="2" id="KW-0378">Hydrolase</keyword>
<dbReference type="EC" id="3.-.-.-" evidence="2"/>
<reference evidence="2 3" key="1">
    <citation type="submission" date="2024-12" db="EMBL/GenBank/DDBJ databases">
        <title>Forecasting of Potato common scab and diversities of Pathogenic streptomyces spp. in china.</title>
        <authorList>
            <person name="Handique U."/>
            <person name="Wu J."/>
        </authorList>
    </citation>
    <scope>NUCLEOTIDE SEQUENCE [LARGE SCALE GENOMIC DNA]</scope>
    <source>
        <strain evidence="2 3">ZRIMU1530</strain>
    </source>
</reference>
<dbReference type="InterPro" id="IPR012338">
    <property type="entry name" value="Beta-lactam/transpept-like"/>
</dbReference>
<dbReference type="Proteomes" id="UP001631957">
    <property type="component" value="Unassembled WGS sequence"/>
</dbReference>
<proteinExistence type="predicted"/>
<accession>A0ABW9I0M5</accession>
<gene>
    <name evidence="2" type="ORF">ACKI18_30815</name>
</gene>
<name>A0ABW9I0M5_9ACTN</name>
<feature type="domain" description="Beta-lactamase-related" evidence="1">
    <location>
        <begin position="17"/>
        <end position="303"/>
    </location>
</feature>
<dbReference type="PANTHER" id="PTHR46825">
    <property type="entry name" value="D-ALANYL-D-ALANINE-CARBOXYPEPTIDASE/ENDOPEPTIDASE AMPH"/>
    <property type="match status" value="1"/>
</dbReference>
<evidence type="ECO:0000313" key="2">
    <source>
        <dbReference type="EMBL" id="MFM9613069.1"/>
    </source>
</evidence>
<organism evidence="2 3">
    <name type="scientific">Streptomyces niveiscabiei</name>
    <dbReference type="NCBI Taxonomy" id="164115"/>
    <lineage>
        <taxon>Bacteria</taxon>
        <taxon>Bacillati</taxon>
        <taxon>Actinomycetota</taxon>
        <taxon>Actinomycetes</taxon>
        <taxon>Kitasatosporales</taxon>
        <taxon>Streptomycetaceae</taxon>
        <taxon>Streptomyces</taxon>
    </lineage>
</organism>
<evidence type="ECO:0000313" key="3">
    <source>
        <dbReference type="Proteomes" id="UP001631957"/>
    </source>
</evidence>
<dbReference type="RefSeq" id="WP_409123662.1">
    <property type="nucleotide sequence ID" value="NZ_JBJVNI010000018.1"/>
</dbReference>
<sequence>MPATDPRLTEALHLIDAPDAVLGVSRHGRRTVVGADRAVRPLRYELGSLTKTFTVLLAARLADEGVIGLDDPLAAHLPVPATPITLRHLATHTSGLPRIPRELLPGALLRPHHNPYTAYGTDRLLAAFARTRPRHAPGAHWAYSNFGVALLGQALARTTGTPYPALLAERVLTPLGLTRTGATPAPTDAVGYRKDGTTRVPATPMGAFAPAASVRATPGDLLTYTEAHLDPRGVLGDALRQVLVPQLRRGRRRETHTLTWFQHDTDHGPLLFHSGATFGQQAYAGFHPASGTAVVALANRHHRGCRLVPVAHELLHALAATTEPPRTAPSEA</sequence>
<dbReference type="InterPro" id="IPR001466">
    <property type="entry name" value="Beta-lactam-related"/>
</dbReference>
<dbReference type="InterPro" id="IPR050491">
    <property type="entry name" value="AmpC-like"/>
</dbReference>
<dbReference type="PANTHER" id="PTHR46825:SF7">
    <property type="entry name" value="D-ALANYL-D-ALANINE CARBOXYPEPTIDASE"/>
    <property type="match status" value="1"/>
</dbReference>
<comment type="caution">
    <text evidence="2">The sequence shown here is derived from an EMBL/GenBank/DDBJ whole genome shotgun (WGS) entry which is preliminary data.</text>
</comment>
<evidence type="ECO:0000259" key="1">
    <source>
        <dbReference type="Pfam" id="PF00144"/>
    </source>
</evidence>